<dbReference type="SUPFAM" id="SSF63763">
    <property type="entry name" value="SAND domain-like"/>
    <property type="match status" value="1"/>
</dbReference>
<dbReference type="GO" id="GO:0046872">
    <property type="term" value="F:metal ion binding"/>
    <property type="evidence" value="ECO:0007669"/>
    <property type="project" value="UniProtKB-KW"/>
</dbReference>
<dbReference type="InterPro" id="IPR059099">
    <property type="entry name" value="GMEB1/2/Spe-44_dom"/>
</dbReference>
<keyword evidence="4" id="KW-0862">Zinc</keyword>
<evidence type="ECO:0000256" key="5">
    <source>
        <dbReference type="ARBA" id="ARBA00023015"/>
    </source>
</evidence>
<evidence type="ECO:0000256" key="2">
    <source>
        <dbReference type="ARBA" id="ARBA00022490"/>
    </source>
</evidence>
<evidence type="ECO:0000256" key="7">
    <source>
        <dbReference type="ARBA" id="ARBA00023125"/>
    </source>
</evidence>
<name>A0A9Q1E408_CONCO</name>
<evidence type="ECO:0000313" key="13">
    <source>
        <dbReference type="Proteomes" id="UP001152803"/>
    </source>
</evidence>
<keyword evidence="9" id="KW-0539">Nucleus</keyword>
<keyword evidence="5" id="KW-0805">Transcription regulation</keyword>
<keyword evidence="3" id="KW-0479">Metal-binding</keyword>
<reference evidence="12" key="1">
    <citation type="journal article" date="2023" name="Science">
        <title>Genome structures resolve the early diversification of teleost fishes.</title>
        <authorList>
            <person name="Parey E."/>
            <person name="Louis A."/>
            <person name="Montfort J."/>
            <person name="Bouchez O."/>
            <person name="Roques C."/>
            <person name="Iampietro C."/>
            <person name="Lluch J."/>
            <person name="Castinel A."/>
            <person name="Donnadieu C."/>
            <person name="Desvignes T."/>
            <person name="Floi Bucao C."/>
            <person name="Jouanno E."/>
            <person name="Wen M."/>
            <person name="Mejri S."/>
            <person name="Dirks R."/>
            <person name="Jansen H."/>
            <person name="Henkel C."/>
            <person name="Chen W.J."/>
            <person name="Zahm M."/>
            <person name="Cabau C."/>
            <person name="Klopp C."/>
            <person name="Thompson A.W."/>
            <person name="Robinson-Rechavi M."/>
            <person name="Braasch I."/>
            <person name="Lecointre G."/>
            <person name="Bobe J."/>
            <person name="Postlethwait J.H."/>
            <person name="Berthelot C."/>
            <person name="Roest Crollius H."/>
            <person name="Guiguen Y."/>
        </authorList>
    </citation>
    <scope>NUCLEOTIDE SEQUENCE</scope>
    <source>
        <strain evidence="12">Concon-B</strain>
    </source>
</reference>
<dbReference type="Pfam" id="PF01342">
    <property type="entry name" value="SAND"/>
    <property type="match status" value="1"/>
</dbReference>
<evidence type="ECO:0000256" key="4">
    <source>
        <dbReference type="ARBA" id="ARBA00022833"/>
    </source>
</evidence>
<proteinExistence type="predicted"/>
<evidence type="ECO:0000256" key="8">
    <source>
        <dbReference type="ARBA" id="ARBA00023163"/>
    </source>
</evidence>
<sequence>MGGALTLRRWKATPPFALLFVHVPPHRAKRQLAGDSVIRRDAGALATEAGDAPRDNRTAPPATPHEQFVPLIDWATLSWQRWEIPYLEGRDREVTGEMGTAIVAVETHNEDSAVEGEGIEYGYPITCGGSRAVLLFKKFVCPGINVRCVKYNDQLISPKQFVHLAGKATLKDWKRAIRLGGVMLRRMMDSGQIDFYQHDTVCTNTCRSTKFDLLISSSRLPHPGATLPAPRSPQGNGGPVALAEDQPEEAVATAADWTSSVATAIATAAQAEIQREAGEISSADTLAFWKAIADVGLMAEVVSNIRTELLALLRDIQLRSGEGALQEPDAAALSSLAQMFGLLDSVKRALENRQGQPEQNQEQHLYSLEEQKKPCDWPQHPLVLPSMHLPTPPAPKRPRLQRPAPSSALIGSYPLQRSTPAPVTLPSVGRPIGSRLRTSCCGPTHSEEHSRVRADEEEEEEDEEEEEEDDGIQYQENVQII</sequence>
<dbReference type="OrthoDB" id="5792412at2759"/>
<dbReference type="Gene3D" id="3.10.390.10">
    <property type="entry name" value="SAND domain-like"/>
    <property type="match status" value="1"/>
</dbReference>
<accession>A0A9Q1E408</accession>
<feature type="region of interest" description="Disordered" evidence="10">
    <location>
        <begin position="388"/>
        <end position="481"/>
    </location>
</feature>
<evidence type="ECO:0000256" key="9">
    <source>
        <dbReference type="ARBA" id="ARBA00023242"/>
    </source>
</evidence>
<evidence type="ECO:0000256" key="1">
    <source>
        <dbReference type="ARBA" id="ARBA00004496"/>
    </source>
</evidence>
<dbReference type="AlphaFoldDB" id="A0A9Q1E408"/>
<comment type="subcellular location">
    <subcellularLocation>
        <location evidence="1">Cytoplasm</location>
    </subcellularLocation>
</comment>
<dbReference type="FunFam" id="3.10.390.10:FF:000003">
    <property type="entry name" value="glucocorticoid modulatory element-binding protein 1 isoform X2"/>
    <property type="match status" value="1"/>
</dbReference>
<keyword evidence="6" id="KW-0175">Coiled coil</keyword>
<dbReference type="PANTHER" id="PTHR10417:SF3">
    <property type="entry name" value="GLUCOCORTICOID MODULATORY ELEMENT-BINDING PROTEIN 1"/>
    <property type="match status" value="1"/>
</dbReference>
<dbReference type="GO" id="GO:0005737">
    <property type="term" value="C:cytoplasm"/>
    <property type="evidence" value="ECO:0007669"/>
    <property type="project" value="UniProtKB-SubCell"/>
</dbReference>
<dbReference type="PROSITE" id="PS50864">
    <property type="entry name" value="SAND"/>
    <property type="match status" value="1"/>
</dbReference>
<feature type="domain" description="SAND" evidence="11">
    <location>
        <begin position="109"/>
        <end position="194"/>
    </location>
</feature>
<keyword evidence="7" id="KW-0238">DNA-binding</keyword>
<dbReference type="EMBL" id="JAFJMO010000001">
    <property type="protein sequence ID" value="KAJ8289233.1"/>
    <property type="molecule type" value="Genomic_DNA"/>
</dbReference>
<dbReference type="GO" id="GO:0005634">
    <property type="term" value="C:nucleus"/>
    <property type="evidence" value="ECO:0007669"/>
    <property type="project" value="TreeGrafter"/>
</dbReference>
<evidence type="ECO:0000256" key="3">
    <source>
        <dbReference type="ARBA" id="ARBA00022723"/>
    </source>
</evidence>
<dbReference type="Pfam" id="PF25892">
    <property type="entry name" value="Spe-44"/>
    <property type="match status" value="1"/>
</dbReference>
<gene>
    <name evidence="12" type="ORF">COCON_G00018920</name>
</gene>
<evidence type="ECO:0000259" key="11">
    <source>
        <dbReference type="PROSITE" id="PS50864"/>
    </source>
</evidence>
<dbReference type="InterPro" id="IPR000770">
    <property type="entry name" value="SAND_dom"/>
</dbReference>
<keyword evidence="13" id="KW-1185">Reference proteome</keyword>
<keyword evidence="2" id="KW-0963">Cytoplasm</keyword>
<dbReference type="PANTHER" id="PTHR10417">
    <property type="entry name" value="GLUCOCORTICOID MODULATORY ELEMENT-BINDING PROTEIN"/>
    <property type="match status" value="1"/>
</dbReference>
<organism evidence="12 13">
    <name type="scientific">Conger conger</name>
    <name type="common">Conger eel</name>
    <name type="synonym">Muraena conger</name>
    <dbReference type="NCBI Taxonomy" id="82655"/>
    <lineage>
        <taxon>Eukaryota</taxon>
        <taxon>Metazoa</taxon>
        <taxon>Chordata</taxon>
        <taxon>Craniata</taxon>
        <taxon>Vertebrata</taxon>
        <taxon>Euteleostomi</taxon>
        <taxon>Actinopterygii</taxon>
        <taxon>Neopterygii</taxon>
        <taxon>Teleostei</taxon>
        <taxon>Anguilliformes</taxon>
        <taxon>Congridae</taxon>
        <taxon>Conger</taxon>
    </lineage>
</organism>
<dbReference type="SMART" id="SM00258">
    <property type="entry name" value="SAND"/>
    <property type="match status" value="1"/>
</dbReference>
<dbReference type="InterPro" id="IPR010919">
    <property type="entry name" value="SAND-like_dom_sf"/>
</dbReference>
<dbReference type="GO" id="GO:0000978">
    <property type="term" value="F:RNA polymerase II cis-regulatory region sequence-specific DNA binding"/>
    <property type="evidence" value="ECO:0007669"/>
    <property type="project" value="TreeGrafter"/>
</dbReference>
<dbReference type="Proteomes" id="UP001152803">
    <property type="component" value="Unassembled WGS sequence"/>
</dbReference>
<feature type="compositionally biased region" description="Acidic residues" evidence="10">
    <location>
        <begin position="455"/>
        <end position="471"/>
    </location>
</feature>
<evidence type="ECO:0000313" key="12">
    <source>
        <dbReference type="EMBL" id="KAJ8289233.1"/>
    </source>
</evidence>
<keyword evidence="8" id="KW-0804">Transcription</keyword>
<evidence type="ECO:0000256" key="10">
    <source>
        <dbReference type="SAM" id="MobiDB-lite"/>
    </source>
</evidence>
<feature type="compositionally biased region" description="Basic and acidic residues" evidence="10">
    <location>
        <begin position="445"/>
        <end position="454"/>
    </location>
</feature>
<evidence type="ECO:0000256" key="6">
    <source>
        <dbReference type="ARBA" id="ARBA00023054"/>
    </source>
</evidence>
<dbReference type="GO" id="GO:0006357">
    <property type="term" value="P:regulation of transcription by RNA polymerase II"/>
    <property type="evidence" value="ECO:0007669"/>
    <property type="project" value="TreeGrafter"/>
</dbReference>
<protein>
    <recommendedName>
        <fullName evidence="11">SAND domain-containing protein</fullName>
    </recommendedName>
</protein>
<comment type="caution">
    <text evidence="12">The sequence shown here is derived from an EMBL/GenBank/DDBJ whole genome shotgun (WGS) entry which is preliminary data.</text>
</comment>